<dbReference type="EMBL" id="JAACXV010014493">
    <property type="protein sequence ID" value="KAF7266844.1"/>
    <property type="molecule type" value="Genomic_DNA"/>
</dbReference>
<feature type="compositionally biased region" description="Polar residues" evidence="1">
    <location>
        <begin position="75"/>
        <end position="86"/>
    </location>
</feature>
<proteinExistence type="predicted"/>
<feature type="region of interest" description="Disordered" evidence="1">
    <location>
        <begin position="62"/>
        <end position="87"/>
    </location>
</feature>
<evidence type="ECO:0000256" key="1">
    <source>
        <dbReference type="SAM" id="MobiDB-lite"/>
    </source>
</evidence>
<dbReference type="Proteomes" id="UP000625711">
    <property type="component" value="Unassembled WGS sequence"/>
</dbReference>
<reference evidence="2" key="1">
    <citation type="submission" date="2020-08" db="EMBL/GenBank/DDBJ databases">
        <title>Genome sequencing and assembly of the red palm weevil Rhynchophorus ferrugineus.</title>
        <authorList>
            <person name="Dias G.B."/>
            <person name="Bergman C.M."/>
            <person name="Manee M."/>
        </authorList>
    </citation>
    <scope>NUCLEOTIDE SEQUENCE</scope>
    <source>
        <strain evidence="2">AA-2017</strain>
        <tissue evidence="2">Whole larva</tissue>
    </source>
</reference>
<keyword evidence="3" id="KW-1185">Reference proteome</keyword>
<gene>
    <name evidence="2" type="ORF">GWI33_019872</name>
</gene>
<name>A0A834HRV6_RHYFE</name>
<evidence type="ECO:0000313" key="3">
    <source>
        <dbReference type="Proteomes" id="UP000625711"/>
    </source>
</evidence>
<protein>
    <submittedName>
        <fullName evidence="2">Uncharacterized protein</fullName>
    </submittedName>
</protein>
<evidence type="ECO:0000313" key="2">
    <source>
        <dbReference type="EMBL" id="KAF7266844.1"/>
    </source>
</evidence>
<dbReference type="AlphaFoldDB" id="A0A834HRV6"/>
<sequence>MEAHLVSQPENFSIRAHIPHHPILPNIRDTASQLVWPTVRNCPFHSALFTPPLSVYLTDVSKHAPSSPPAFVPRSPTNPQRSSNNAVDDRVRKIIFRLAERDPAIMGAPERNLSPEFPEDLLSERTTEPNPLTKPLSILD</sequence>
<comment type="caution">
    <text evidence="2">The sequence shown here is derived from an EMBL/GenBank/DDBJ whole genome shotgun (WGS) entry which is preliminary data.</text>
</comment>
<accession>A0A834HRV6</accession>
<organism evidence="2 3">
    <name type="scientific">Rhynchophorus ferrugineus</name>
    <name type="common">Red palm weevil</name>
    <name type="synonym">Curculio ferrugineus</name>
    <dbReference type="NCBI Taxonomy" id="354439"/>
    <lineage>
        <taxon>Eukaryota</taxon>
        <taxon>Metazoa</taxon>
        <taxon>Ecdysozoa</taxon>
        <taxon>Arthropoda</taxon>
        <taxon>Hexapoda</taxon>
        <taxon>Insecta</taxon>
        <taxon>Pterygota</taxon>
        <taxon>Neoptera</taxon>
        <taxon>Endopterygota</taxon>
        <taxon>Coleoptera</taxon>
        <taxon>Polyphaga</taxon>
        <taxon>Cucujiformia</taxon>
        <taxon>Curculionidae</taxon>
        <taxon>Dryophthorinae</taxon>
        <taxon>Rhynchophorus</taxon>
    </lineage>
</organism>
<feature type="region of interest" description="Disordered" evidence="1">
    <location>
        <begin position="105"/>
        <end position="140"/>
    </location>
</feature>